<dbReference type="PROSITE" id="PS00572">
    <property type="entry name" value="GLYCOSYL_HYDROL_F1_1"/>
    <property type="match status" value="1"/>
</dbReference>
<protein>
    <recommendedName>
        <fullName evidence="8">Beta-glucosidase</fullName>
    </recommendedName>
</protein>
<name>A0A1G2FZN4_9BACT</name>
<comment type="similarity">
    <text evidence="1 5">Belongs to the glycosyl hydrolase 1 family.</text>
</comment>
<dbReference type="PANTHER" id="PTHR10353:SF209">
    <property type="entry name" value="GALACTOLIPID GALACTOSYLTRANSFERASE SFR2, CHLOROPLASTIC"/>
    <property type="match status" value="1"/>
</dbReference>
<dbReference type="GO" id="GO:0005975">
    <property type="term" value="P:carbohydrate metabolic process"/>
    <property type="evidence" value="ECO:0007669"/>
    <property type="project" value="InterPro"/>
</dbReference>
<feature type="active site" description="Nucleophile" evidence="4">
    <location>
        <position position="324"/>
    </location>
</feature>
<evidence type="ECO:0000313" key="6">
    <source>
        <dbReference type="EMBL" id="OGZ43555.1"/>
    </source>
</evidence>
<evidence type="ECO:0000313" key="7">
    <source>
        <dbReference type="Proteomes" id="UP000176700"/>
    </source>
</evidence>
<dbReference type="Pfam" id="PF00232">
    <property type="entry name" value="Glyco_hydro_1"/>
    <property type="match status" value="2"/>
</dbReference>
<keyword evidence="3" id="KW-0326">Glycosidase</keyword>
<dbReference type="AlphaFoldDB" id="A0A1G2FZN4"/>
<dbReference type="PANTHER" id="PTHR10353">
    <property type="entry name" value="GLYCOSYL HYDROLASE"/>
    <property type="match status" value="1"/>
</dbReference>
<gene>
    <name evidence="6" type="ORF">A2W41_04285</name>
</gene>
<accession>A0A1G2FZN4</accession>
<evidence type="ECO:0000256" key="4">
    <source>
        <dbReference type="PROSITE-ProRule" id="PRU10055"/>
    </source>
</evidence>
<dbReference type="SUPFAM" id="SSF51445">
    <property type="entry name" value="(Trans)glycosidases"/>
    <property type="match status" value="1"/>
</dbReference>
<dbReference type="InterPro" id="IPR017853">
    <property type="entry name" value="GH"/>
</dbReference>
<dbReference type="InterPro" id="IPR018120">
    <property type="entry name" value="Glyco_hydro_1_AS"/>
</dbReference>
<evidence type="ECO:0000256" key="1">
    <source>
        <dbReference type="ARBA" id="ARBA00010838"/>
    </source>
</evidence>
<organism evidence="6 7">
    <name type="scientific">Candidatus Ryanbacteria bacterium RIFCSPHIGHO2_01_45_13</name>
    <dbReference type="NCBI Taxonomy" id="1802112"/>
    <lineage>
        <taxon>Bacteria</taxon>
        <taxon>Candidatus Ryaniibacteriota</taxon>
    </lineage>
</organism>
<evidence type="ECO:0008006" key="8">
    <source>
        <dbReference type="Google" id="ProtNLM"/>
    </source>
</evidence>
<sequence length="407" mass="48849">MFPKGFLWGSATSAHQVEGNNLNNWSIWEEKTANNKRLAAIKKEWPEHILKAYPSPLHEENYISGKAVDHYHRFKEDFDLARRLSHNAHRFSIEWSRIEPEEGKFNKREVQHYREVIDALKERAIEPFVTLYHWTIPVWFEQSGAWLHNDAPKYFERFVEKIVDFYPDVTFWITINEPMVYASNSFLKGIWPPQSKSLLRYIVVLRNLRRTHEKAYDIIHKKLPKAQVGIVKNVVYFEPHGRNPWNYLLALFANYFWNFQFLNSIQKKQDFIGVNYYFHSRVRWSFSQNENKKTSDMGWEIYPEGLYYILKSLRAYKKPLFITENGIADARDYSREQFIKDNILQIQKAMKESVDVRGYFYWSLLDNFEWDKGFWPRFGLVGIDYKTLKRNIRPSARVYKKIIEARG</sequence>
<dbReference type="Proteomes" id="UP000176700">
    <property type="component" value="Unassembled WGS sequence"/>
</dbReference>
<evidence type="ECO:0000256" key="3">
    <source>
        <dbReference type="ARBA" id="ARBA00023295"/>
    </source>
</evidence>
<dbReference type="EMBL" id="MHNI01000005">
    <property type="protein sequence ID" value="OGZ43555.1"/>
    <property type="molecule type" value="Genomic_DNA"/>
</dbReference>
<evidence type="ECO:0000256" key="2">
    <source>
        <dbReference type="ARBA" id="ARBA00022801"/>
    </source>
</evidence>
<dbReference type="Gene3D" id="3.20.20.80">
    <property type="entry name" value="Glycosidases"/>
    <property type="match status" value="1"/>
</dbReference>
<proteinExistence type="inferred from homology"/>
<evidence type="ECO:0000256" key="5">
    <source>
        <dbReference type="RuleBase" id="RU003690"/>
    </source>
</evidence>
<dbReference type="InterPro" id="IPR001360">
    <property type="entry name" value="Glyco_hydro_1"/>
</dbReference>
<reference evidence="6 7" key="1">
    <citation type="journal article" date="2016" name="Nat. Commun.">
        <title>Thousands of microbial genomes shed light on interconnected biogeochemical processes in an aquifer system.</title>
        <authorList>
            <person name="Anantharaman K."/>
            <person name="Brown C.T."/>
            <person name="Hug L.A."/>
            <person name="Sharon I."/>
            <person name="Castelle C.J."/>
            <person name="Probst A.J."/>
            <person name="Thomas B.C."/>
            <person name="Singh A."/>
            <person name="Wilkins M.J."/>
            <person name="Karaoz U."/>
            <person name="Brodie E.L."/>
            <person name="Williams K.H."/>
            <person name="Hubbard S.S."/>
            <person name="Banfield J.F."/>
        </authorList>
    </citation>
    <scope>NUCLEOTIDE SEQUENCE [LARGE SCALE GENOMIC DNA]</scope>
</reference>
<keyword evidence="2" id="KW-0378">Hydrolase</keyword>
<dbReference type="GO" id="GO:0008422">
    <property type="term" value="F:beta-glucosidase activity"/>
    <property type="evidence" value="ECO:0007669"/>
    <property type="project" value="TreeGrafter"/>
</dbReference>
<dbReference type="PRINTS" id="PR00131">
    <property type="entry name" value="GLHYDRLASE1"/>
</dbReference>
<comment type="caution">
    <text evidence="6">The sequence shown here is derived from an EMBL/GenBank/DDBJ whole genome shotgun (WGS) entry which is preliminary data.</text>
</comment>